<accession>U9U6P7</accession>
<dbReference type="HOGENOM" id="CLU_2470286_0_0_1"/>
<sequence length="88" mass="10390">MSTIKKINEFNDLNDPFNDIRLNAPEIFNLAPRTRRRMSELIPNDPLREIELHAPEIFEPRAKGRRMSELIPNDPLRMIELNAPEIFH</sequence>
<dbReference type="AlphaFoldDB" id="U9U6P7"/>
<protein>
    <submittedName>
        <fullName evidence="1">Uncharacterized protein</fullName>
    </submittedName>
</protein>
<gene>
    <name evidence="1" type="ORF">GLOINDRAFT_345805</name>
</gene>
<dbReference type="VEuPathDB" id="FungiDB:RhiirFUN_008794"/>
<organism evidence="1">
    <name type="scientific">Rhizophagus irregularis (strain DAOM 181602 / DAOM 197198 / MUCL 43194)</name>
    <name type="common">Arbuscular mycorrhizal fungus</name>
    <name type="synonym">Glomus intraradices</name>
    <dbReference type="NCBI Taxonomy" id="747089"/>
    <lineage>
        <taxon>Eukaryota</taxon>
        <taxon>Fungi</taxon>
        <taxon>Fungi incertae sedis</taxon>
        <taxon>Mucoromycota</taxon>
        <taxon>Glomeromycotina</taxon>
        <taxon>Glomeromycetes</taxon>
        <taxon>Glomerales</taxon>
        <taxon>Glomeraceae</taxon>
        <taxon>Rhizophagus</taxon>
    </lineage>
</organism>
<reference evidence="1" key="1">
    <citation type="submission" date="2013-07" db="EMBL/GenBank/DDBJ databases">
        <title>The genome of an arbuscular mycorrhizal fungus provides insights into the evolution of the oldest plant symbiosis.</title>
        <authorList>
            <consortium name="DOE Joint Genome Institute"/>
            <person name="Tisserant E."/>
            <person name="Malbreil M."/>
            <person name="Kuo A."/>
            <person name="Kohler A."/>
            <person name="Symeonidi A."/>
            <person name="Balestrini R."/>
            <person name="Charron P."/>
            <person name="Duensing N."/>
            <person name="Frei-dit-Frey N."/>
            <person name="Gianinazzi-Pearson V."/>
            <person name="Gilbert B."/>
            <person name="Handa Y."/>
            <person name="Hijri M."/>
            <person name="Kaul R."/>
            <person name="Kawaguchi M."/>
            <person name="Krajinski F."/>
            <person name="Lammers P."/>
            <person name="Lapierre D."/>
            <person name="Masclaux F.G."/>
            <person name="Murat C."/>
            <person name="Morin E."/>
            <person name="Ndikumana S."/>
            <person name="Pagni M."/>
            <person name="Petitpierre D."/>
            <person name="Requena N."/>
            <person name="Rosikiewicz P."/>
            <person name="Riley R."/>
            <person name="Saito K."/>
            <person name="San Clemente H."/>
            <person name="Shapiro H."/>
            <person name="van Tuinen D."/>
            <person name="Becard G."/>
            <person name="Bonfante P."/>
            <person name="Paszkowski U."/>
            <person name="Shachar-Hill Y."/>
            <person name="Young J.P."/>
            <person name="Sanders I.R."/>
            <person name="Henrissat B."/>
            <person name="Rensing S.A."/>
            <person name="Grigoriev I.V."/>
            <person name="Corradi N."/>
            <person name="Roux C."/>
            <person name="Martin F."/>
        </authorList>
    </citation>
    <scope>NUCLEOTIDE SEQUENCE</scope>
    <source>
        <strain evidence="1">DAOM 197198</strain>
    </source>
</reference>
<proteinExistence type="predicted"/>
<dbReference type="EMBL" id="KI281414">
    <property type="protein sequence ID" value="ESA16020.1"/>
    <property type="molecule type" value="Genomic_DNA"/>
</dbReference>
<name>U9U6P7_RHIID</name>
<evidence type="ECO:0000313" key="1">
    <source>
        <dbReference type="EMBL" id="ESA16020.1"/>
    </source>
</evidence>